<organism evidence="1 2">
    <name type="scientific">Halocaridina rubra</name>
    <name type="common">Hawaiian red shrimp</name>
    <dbReference type="NCBI Taxonomy" id="373956"/>
    <lineage>
        <taxon>Eukaryota</taxon>
        <taxon>Metazoa</taxon>
        <taxon>Ecdysozoa</taxon>
        <taxon>Arthropoda</taxon>
        <taxon>Crustacea</taxon>
        <taxon>Multicrustacea</taxon>
        <taxon>Malacostraca</taxon>
        <taxon>Eumalacostraca</taxon>
        <taxon>Eucarida</taxon>
        <taxon>Decapoda</taxon>
        <taxon>Pleocyemata</taxon>
        <taxon>Caridea</taxon>
        <taxon>Atyoidea</taxon>
        <taxon>Atyidae</taxon>
        <taxon>Halocaridina</taxon>
    </lineage>
</organism>
<accession>A0AAN8WUP7</accession>
<evidence type="ECO:0000313" key="1">
    <source>
        <dbReference type="EMBL" id="KAK7071372.1"/>
    </source>
</evidence>
<dbReference type="Proteomes" id="UP001381693">
    <property type="component" value="Unassembled WGS sequence"/>
</dbReference>
<reference evidence="1 2" key="1">
    <citation type="submission" date="2023-11" db="EMBL/GenBank/DDBJ databases">
        <title>Halocaridina rubra genome assembly.</title>
        <authorList>
            <person name="Smith C."/>
        </authorList>
    </citation>
    <scope>NUCLEOTIDE SEQUENCE [LARGE SCALE GENOMIC DNA]</scope>
    <source>
        <strain evidence="1">EP-1</strain>
        <tissue evidence="1">Whole</tissue>
    </source>
</reference>
<comment type="caution">
    <text evidence="1">The sequence shown here is derived from an EMBL/GenBank/DDBJ whole genome shotgun (WGS) entry which is preliminary data.</text>
</comment>
<dbReference type="AlphaFoldDB" id="A0AAN8WUP7"/>
<gene>
    <name evidence="1" type="ORF">SK128_015903</name>
</gene>
<proteinExistence type="predicted"/>
<feature type="non-terminal residue" evidence="1">
    <location>
        <position position="1"/>
    </location>
</feature>
<evidence type="ECO:0000313" key="2">
    <source>
        <dbReference type="Proteomes" id="UP001381693"/>
    </source>
</evidence>
<protein>
    <submittedName>
        <fullName evidence="1">Uncharacterized protein</fullName>
    </submittedName>
</protein>
<keyword evidence="2" id="KW-1185">Reference proteome</keyword>
<sequence>TRHVGHLSLSNKTSTFLTILNESSFSFYSENGTTPVLPNTCSSVLENVSEFGT</sequence>
<name>A0AAN8WUP7_HALRR</name>
<dbReference type="EMBL" id="JAXCGZ010014902">
    <property type="protein sequence ID" value="KAK7071372.1"/>
    <property type="molecule type" value="Genomic_DNA"/>
</dbReference>
<feature type="non-terminal residue" evidence="1">
    <location>
        <position position="53"/>
    </location>
</feature>